<dbReference type="EMBL" id="RCUY01000005">
    <property type="protein sequence ID" value="RLP83202.1"/>
    <property type="molecule type" value="Genomic_DNA"/>
</dbReference>
<dbReference type="OrthoDB" id="5119986at2"/>
<dbReference type="GO" id="GO:0046872">
    <property type="term" value="F:metal ion binding"/>
    <property type="evidence" value="ECO:0007669"/>
    <property type="project" value="InterPro"/>
</dbReference>
<reference evidence="2 3" key="1">
    <citation type="submission" date="2018-10" db="EMBL/GenBank/DDBJ databases">
        <authorList>
            <person name="Li J."/>
        </authorList>
    </citation>
    <scope>NUCLEOTIDE SEQUENCE [LARGE SCALE GENOMIC DNA]</scope>
    <source>
        <strain evidence="2 3">JCM 11654</strain>
    </source>
</reference>
<dbReference type="SUPFAM" id="SSF55008">
    <property type="entry name" value="HMA, heavy metal-associated domain"/>
    <property type="match status" value="1"/>
</dbReference>
<dbReference type="RefSeq" id="WP_121688329.1">
    <property type="nucleotide sequence ID" value="NZ_RCUY01000005.1"/>
</dbReference>
<dbReference type="CDD" id="cd00371">
    <property type="entry name" value="HMA"/>
    <property type="match status" value="1"/>
</dbReference>
<organism evidence="2 3">
    <name type="scientific">Mycetocola lacteus</name>
    <dbReference type="NCBI Taxonomy" id="76637"/>
    <lineage>
        <taxon>Bacteria</taxon>
        <taxon>Bacillati</taxon>
        <taxon>Actinomycetota</taxon>
        <taxon>Actinomycetes</taxon>
        <taxon>Micrococcales</taxon>
        <taxon>Microbacteriaceae</taxon>
        <taxon>Mycetocola</taxon>
    </lineage>
</organism>
<dbReference type="PROSITE" id="PS50846">
    <property type="entry name" value="HMA_2"/>
    <property type="match status" value="1"/>
</dbReference>
<dbReference type="InterPro" id="IPR036163">
    <property type="entry name" value="HMA_dom_sf"/>
</dbReference>
<protein>
    <submittedName>
        <fullName evidence="2">Heavy-metal-associated domain-containing protein</fullName>
    </submittedName>
</protein>
<dbReference type="InterPro" id="IPR006121">
    <property type="entry name" value="HMA_dom"/>
</dbReference>
<keyword evidence="3" id="KW-1185">Reference proteome</keyword>
<name>A0A3L7AV63_9MICO</name>
<sequence length="72" mass="7455">MGLKTTLLTITGMHNSFCVNKILREFEALDGVTAEVDLASGRARVLASEDTDQGALVTAVSNAGYSAAVVAI</sequence>
<comment type="caution">
    <text evidence="2">The sequence shown here is derived from an EMBL/GenBank/DDBJ whole genome shotgun (WGS) entry which is preliminary data.</text>
</comment>
<accession>A0A3L7AV63</accession>
<dbReference type="AlphaFoldDB" id="A0A3L7AV63"/>
<gene>
    <name evidence="2" type="ORF">D9V34_08195</name>
</gene>
<proteinExistence type="predicted"/>
<evidence type="ECO:0000313" key="2">
    <source>
        <dbReference type="EMBL" id="RLP83202.1"/>
    </source>
</evidence>
<evidence type="ECO:0000259" key="1">
    <source>
        <dbReference type="PROSITE" id="PS50846"/>
    </source>
</evidence>
<dbReference type="Pfam" id="PF00403">
    <property type="entry name" value="HMA"/>
    <property type="match status" value="1"/>
</dbReference>
<feature type="domain" description="HMA" evidence="1">
    <location>
        <begin position="4"/>
        <end position="68"/>
    </location>
</feature>
<evidence type="ECO:0000313" key="3">
    <source>
        <dbReference type="Proteomes" id="UP000269438"/>
    </source>
</evidence>
<dbReference type="Proteomes" id="UP000269438">
    <property type="component" value="Unassembled WGS sequence"/>
</dbReference>
<dbReference type="Gene3D" id="3.30.70.100">
    <property type="match status" value="1"/>
</dbReference>